<dbReference type="EC" id="2.4.2.14" evidence="9"/>
<dbReference type="PROSITE" id="PS51278">
    <property type="entry name" value="GATASE_TYPE_2"/>
    <property type="match status" value="1"/>
</dbReference>
<dbReference type="SUPFAM" id="SSF53271">
    <property type="entry name" value="PRTase-like"/>
    <property type="match status" value="1"/>
</dbReference>
<keyword evidence="5 9" id="KW-0479">Metal-binding</keyword>
<dbReference type="PATRIC" id="fig|1450449.3.peg.1855"/>
<name>A0A011MGZ9_9PAST</name>
<feature type="binding site" evidence="9 12">
    <location>
        <position position="369"/>
    </location>
    <ligand>
        <name>Mg(2+)</name>
        <dbReference type="ChEBI" id="CHEBI:18420"/>
    </ligand>
</feature>
<dbReference type="AlphaFoldDB" id="A0A011MGZ9"/>
<dbReference type="Proteomes" id="UP000054123">
    <property type="component" value="Unassembled WGS sequence"/>
</dbReference>
<keyword evidence="4 9" id="KW-0808">Transferase</keyword>
<dbReference type="InterPro" id="IPR000836">
    <property type="entry name" value="PRTase_dom"/>
</dbReference>
<dbReference type="InterPro" id="IPR005854">
    <property type="entry name" value="PurF"/>
</dbReference>
<comment type="caution">
    <text evidence="14">The sequence shown here is derived from an EMBL/GenBank/DDBJ whole genome shotgun (WGS) entry which is preliminary data.</text>
</comment>
<evidence type="ECO:0000256" key="3">
    <source>
        <dbReference type="ARBA" id="ARBA00022676"/>
    </source>
</evidence>
<accession>A0A011MGZ9</accession>
<dbReference type="CDD" id="cd06223">
    <property type="entry name" value="PRTases_typeI"/>
    <property type="match status" value="1"/>
</dbReference>
<dbReference type="GO" id="GO:0004044">
    <property type="term" value="F:amidophosphoribosyltransferase activity"/>
    <property type="evidence" value="ECO:0007669"/>
    <property type="project" value="UniProtKB-UniRule"/>
</dbReference>
<evidence type="ECO:0000256" key="10">
    <source>
        <dbReference type="PIRNR" id="PIRNR000485"/>
    </source>
</evidence>
<dbReference type="PIRSF" id="PIRSF000485">
    <property type="entry name" value="Amd_phspho_trans"/>
    <property type="match status" value="1"/>
</dbReference>
<evidence type="ECO:0000256" key="8">
    <source>
        <dbReference type="ARBA" id="ARBA00022962"/>
    </source>
</evidence>
<dbReference type="Pfam" id="PF13522">
    <property type="entry name" value="GATase_6"/>
    <property type="match status" value="1"/>
</dbReference>
<dbReference type="InterPro" id="IPR029057">
    <property type="entry name" value="PRTase-like"/>
</dbReference>
<protein>
    <recommendedName>
        <fullName evidence="9">Amidophosphoribosyltransferase</fullName>
        <shortName evidence="9">ATase</shortName>
        <ecNumber evidence="9">2.4.2.14</ecNumber>
    </recommendedName>
    <alternativeName>
        <fullName evidence="9">Glutamine phosphoribosylpyrophosphate amidotransferase</fullName>
        <shortName evidence="9">GPATase</shortName>
    </alternativeName>
</protein>
<evidence type="ECO:0000313" key="15">
    <source>
        <dbReference type="Proteomes" id="UP000054123"/>
    </source>
</evidence>
<feature type="binding site" evidence="9 12">
    <location>
        <position position="306"/>
    </location>
    <ligand>
        <name>Mg(2+)</name>
        <dbReference type="ChEBI" id="CHEBI:18420"/>
    </ligand>
</feature>
<dbReference type="GO" id="GO:0006189">
    <property type="term" value="P:'de novo' IMP biosynthetic process"/>
    <property type="evidence" value="ECO:0007669"/>
    <property type="project" value="UniProtKB-UniRule"/>
</dbReference>
<gene>
    <name evidence="9" type="primary">purF</name>
    <name evidence="14" type="ORF">AK33_09335</name>
</gene>
<dbReference type="PANTHER" id="PTHR11907">
    <property type="entry name" value="AMIDOPHOSPHORIBOSYLTRANSFERASE"/>
    <property type="match status" value="1"/>
</dbReference>
<keyword evidence="15" id="KW-1185">Reference proteome</keyword>
<comment type="function">
    <text evidence="9">Catalyzes the formation of phosphoribosylamine from phosphoribosylpyrophosphate (PRPP) and glutamine.</text>
</comment>
<comment type="similarity">
    <text evidence="2 9 10">In the C-terminal section; belongs to the purine/pyrimidine phosphoribosyltransferase family.</text>
</comment>
<keyword evidence="7 9" id="KW-0460">Magnesium</keyword>
<evidence type="ECO:0000256" key="1">
    <source>
        <dbReference type="ARBA" id="ARBA00005209"/>
    </source>
</evidence>
<dbReference type="STRING" id="1122190.GCA_000621105_00923"/>
<evidence type="ECO:0000256" key="5">
    <source>
        <dbReference type="ARBA" id="ARBA00022723"/>
    </source>
</evidence>
<dbReference type="Gene3D" id="3.60.20.10">
    <property type="entry name" value="Glutamine Phosphoribosylpyrophosphate, subunit 1, domain 1"/>
    <property type="match status" value="1"/>
</dbReference>
<dbReference type="GO" id="GO:0009113">
    <property type="term" value="P:purine nucleobase biosynthetic process"/>
    <property type="evidence" value="ECO:0007669"/>
    <property type="project" value="UniProtKB-UniRule"/>
</dbReference>
<dbReference type="UniPathway" id="UPA00074">
    <property type="reaction ID" value="UER00124"/>
</dbReference>
<evidence type="ECO:0000313" key="14">
    <source>
        <dbReference type="EMBL" id="EXI61776.1"/>
    </source>
</evidence>
<dbReference type="FunFam" id="3.60.20.10:FF:000011">
    <property type="entry name" value="Amidophosphoribosyltransferase"/>
    <property type="match status" value="1"/>
</dbReference>
<evidence type="ECO:0000259" key="13">
    <source>
        <dbReference type="PROSITE" id="PS51278"/>
    </source>
</evidence>
<keyword evidence="3 9" id="KW-0328">Glycosyltransferase</keyword>
<organism evidence="14 15">
    <name type="scientific">Mannheimia granulomatis</name>
    <dbReference type="NCBI Taxonomy" id="85402"/>
    <lineage>
        <taxon>Bacteria</taxon>
        <taxon>Pseudomonadati</taxon>
        <taxon>Pseudomonadota</taxon>
        <taxon>Gammaproteobacteria</taxon>
        <taxon>Pasteurellales</taxon>
        <taxon>Pasteurellaceae</taxon>
        <taxon>Mannheimia</taxon>
    </lineage>
</organism>
<evidence type="ECO:0000256" key="7">
    <source>
        <dbReference type="ARBA" id="ARBA00022842"/>
    </source>
</evidence>
<feature type="active site" description="Nucleophile" evidence="9 11">
    <location>
        <position position="2"/>
    </location>
</feature>
<comment type="catalytic activity">
    <reaction evidence="9 10">
        <text>5-phospho-beta-D-ribosylamine + L-glutamate + diphosphate = 5-phospho-alpha-D-ribose 1-diphosphate + L-glutamine + H2O</text>
        <dbReference type="Rhea" id="RHEA:14905"/>
        <dbReference type="ChEBI" id="CHEBI:15377"/>
        <dbReference type="ChEBI" id="CHEBI:29985"/>
        <dbReference type="ChEBI" id="CHEBI:33019"/>
        <dbReference type="ChEBI" id="CHEBI:58017"/>
        <dbReference type="ChEBI" id="CHEBI:58359"/>
        <dbReference type="ChEBI" id="CHEBI:58681"/>
        <dbReference type="EC" id="2.4.2.14"/>
    </reaction>
</comment>
<feature type="domain" description="Glutamine amidotransferase type-2" evidence="13">
    <location>
        <begin position="2"/>
        <end position="235"/>
    </location>
</feature>
<evidence type="ECO:0000256" key="6">
    <source>
        <dbReference type="ARBA" id="ARBA00022755"/>
    </source>
</evidence>
<dbReference type="HAMAP" id="MF_01931">
    <property type="entry name" value="PurF"/>
    <property type="match status" value="1"/>
</dbReference>
<reference evidence="14 15" key="1">
    <citation type="journal article" date="2014" name="Genome Announc.">
        <title>Genome Sequence of a Presumptive Mannheimia haemolytica Strain with an A1/A6-Cross-Reactive Serotype from a White-Tailed Deer (Odocoileus virginianus).</title>
        <authorList>
            <person name="Lawrence P.K."/>
            <person name="Bey R.F."/>
            <person name="Wiener B."/>
            <person name="Kittichotirat W."/>
            <person name="Bumgarner R.E."/>
        </authorList>
    </citation>
    <scope>NUCLEOTIDE SEQUENCE [LARGE SCALE GENOMIC DNA]</scope>
    <source>
        <strain evidence="14 15">PKL10</strain>
    </source>
</reference>
<proteinExistence type="inferred from homology"/>
<dbReference type="NCBIfam" id="TIGR01134">
    <property type="entry name" value="purF"/>
    <property type="match status" value="1"/>
</dbReference>
<evidence type="ECO:0000256" key="4">
    <source>
        <dbReference type="ARBA" id="ARBA00022679"/>
    </source>
</evidence>
<comment type="caution">
    <text evidence="9">Lacks conserved residue(s) required for the propagation of feature annotation.</text>
</comment>
<dbReference type="OrthoDB" id="9801213at2"/>
<dbReference type="GO" id="GO:0000287">
    <property type="term" value="F:magnesium ion binding"/>
    <property type="evidence" value="ECO:0007669"/>
    <property type="project" value="UniProtKB-UniRule"/>
</dbReference>
<comment type="pathway">
    <text evidence="1 9 10">Purine metabolism; IMP biosynthesis via de novo pathway; N(1)-(5-phospho-D-ribosyl)glycinamide from 5-phospho-alpha-D-ribose 1-diphosphate: step 1/2.</text>
</comment>
<evidence type="ECO:0000256" key="11">
    <source>
        <dbReference type="PIRSR" id="PIRSR000485-1"/>
    </source>
</evidence>
<evidence type="ECO:0000256" key="12">
    <source>
        <dbReference type="PIRSR" id="PIRSR000485-2"/>
    </source>
</evidence>
<dbReference type="RefSeq" id="WP_042803797.1">
    <property type="nucleotide sequence ID" value="NZ_AVSP01000005.1"/>
</dbReference>
<dbReference type="SUPFAM" id="SSF56235">
    <property type="entry name" value="N-terminal nucleophile aminohydrolases (Ntn hydrolases)"/>
    <property type="match status" value="1"/>
</dbReference>
<keyword evidence="6 9" id="KW-0658">Purine biosynthesis</keyword>
<dbReference type="InterPro" id="IPR035584">
    <property type="entry name" value="PurF_N"/>
</dbReference>
<dbReference type="CDD" id="cd00715">
    <property type="entry name" value="GPATase_N"/>
    <property type="match status" value="1"/>
</dbReference>
<evidence type="ECO:0000256" key="9">
    <source>
        <dbReference type="HAMAP-Rule" id="MF_01931"/>
    </source>
</evidence>
<comment type="cofactor">
    <cofactor evidence="9 12">
        <name>Mg(2+)</name>
        <dbReference type="ChEBI" id="CHEBI:18420"/>
    </cofactor>
    <text evidence="9 12">Binds 1 Mg(2+) ion per subunit.</text>
</comment>
<evidence type="ECO:0000256" key="2">
    <source>
        <dbReference type="ARBA" id="ARBA00010138"/>
    </source>
</evidence>
<dbReference type="InterPro" id="IPR029055">
    <property type="entry name" value="Ntn_hydrolases_N"/>
</dbReference>
<dbReference type="Gene3D" id="3.40.50.2020">
    <property type="match status" value="1"/>
</dbReference>
<feature type="binding site" evidence="9 12">
    <location>
        <position position="368"/>
    </location>
    <ligand>
        <name>Mg(2+)</name>
        <dbReference type="ChEBI" id="CHEBI:18420"/>
    </ligand>
</feature>
<keyword evidence="8 9" id="KW-0315">Glutamine amidotransferase</keyword>
<dbReference type="InterPro" id="IPR017932">
    <property type="entry name" value="GATase_2_dom"/>
</dbReference>
<dbReference type="Pfam" id="PF00156">
    <property type="entry name" value="Pribosyltran"/>
    <property type="match status" value="1"/>
</dbReference>
<dbReference type="EMBL" id="JANJ01000006">
    <property type="protein sequence ID" value="EXI61776.1"/>
    <property type="molecule type" value="Genomic_DNA"/>
</dbReference>
<sequence length="505" mass="56184">MCGIVGIIGNSPVNQAIYDGLTLLQHRGQDAAGIVTIDDENRFRLRKANGLVSDVFQQEHMIRLQGNAGVGHVRYPTAGSSSVSEAQPFYVNSPFGITLVHNGNLTNNAELKERLFNEARRHVNTNSDSESLLNIFAYFLDLYSTQHLSPDNIFETIRKTNNTIRGAYACIAMIIGHGMVAFRDPFGIRPLVLGQRVVEGKTEYMFASESVALDVVGFDFVRDVLPGEAIYITFDGQLYSQICADNPKLHPCIFEYVYFARPDSVIDGVSVYAARVHMGELLGEKIKREWGRIIDDIDVVIPIPETSNDIAVRIANVLYKPYRQGFVKNRYVARTFIMPGQAQRKSSVRRKLNAIASEFKGKSVLLVDDSIVRGTTSEQIVEMARAAGAKKVYFASAAPEIRYPNVYGIDMPTCEELVAYNRLVDEVAEMIGVDKLIFQDLSALYQSVQMENPTIHHFDASVFTGEYITGDVDKCYLDAIANARNDQAKAKAAKQATNLEIHNES</sequence>